<dbReference type="SUPFAM" id="SSF48208">
    <property type="entry name" value="Six-hairpin glycosidases"/>
    <property type="match status" value="1"/>
</dbReference>
<gene>
    <name evidence="3" type="ORF">C7419_102821</name>
</gene>
<dbReference type="Pfam" id="PF22422">
    <property type="entry name" value="MGH1-like_GH"/>
    <property type="match status" value="1"/>
</dbReference>
<feature type="domain" description="Mannosylglycerate hydrolase MGH1-like glycoside hydrolase" evidence="2">
    <location>
        <begin position="317"/>
        <end position="626"/>
    </location>
</feature>
<keyword evidence="4" id="KW-1185">Reference proteome</keyword>
<dbReference type="EMBL" id="QGGT01000002">
    <property type="protein sequence ID" value="PWK35543.1"/>
    <property type="molecule type" value="Genomic_DNA"/>
</dbReference>
<feature type="domain" description="Putative glycogen debranching enzyme N-terminal" evidence="1">
    <location>
        <begin position="40"/>
        <end position="234"/>
    </location>
</feature>
<dbReference type="GO" id="GO:0005975">
    <property type="term" value="P:carbohydrate metabolic process"/>
    <property type="evidence" value="ECO:0007669"/>
    <property type="project" value="InterPro"/>
</dbReference>
<dbReference type="InterPro" id="IPR032856">
    <property type="entry name" value="GDE_N_bis"/>
</dbReference>
<proteinExistence type="predicted"/>
<evidence type="ECO:0000313" key="3">
    <source>
        <dbReference type="EMBL" id="PWK35543.1"/>
    </source>
</evidence>
<name>A0A316EX78_9BURK</name>
<dbReference type="InterPro" id="IPR008928">
    <property type="entry name" value="6-hairpin_glycosidase_sf"/>
</dbReference>
<dbReference type="RefSeq" id="WP_109583578.1">
    <property type="nucleotide sequence ID" value="NZ_QGGT01000002.1"/>
</dbReference>
<accession>A0A316EX78</accession>
<sequence length="736" mass="80885">MQSDSPVHDGDTTTVAGALRVAQFYIPTTASLQERRPRTLKHGDAFALFDHNGDAVGGIGSPEGLYHLDTRHLSFLRLSIDGARPMLLSSTLNDDNSALTCDLTNPDLPDENGNLRLERDLIHLRRTRFLWNGTCYERLAVSNFDECARRVRIEIDFAADFADLFEVRGTARARRGSLHEATLTPESVTLSYTGLDNVVRKTVLGFHPTPDSLTPTRASFALTLDPLSSKQLSMEVRCASFSEAPAGPLTFLSALRKSRRELLRMSERETSIETSNESFNELSRRSVSDLHMLRTDTPHGPYPYAGIPWFSTPFGRDAIITALEVLWLDPQLAHGVLQYLAARQANAIDAKADAEPGKILHETRHGEMAQLGEVPFGLYYGSVDATPLYVVLAGAYLQRTGDIHAIRALWPNIRAALNWISDFGDRDGDLFVEYGRQSPEGLINQGWKDSRDSVFHADGQLAPGPIALAEVQAYTYGAWNAAALICSALHDVTGAATYAAKAAAIRDAFDARFYDAALGTYVLALDGDKRPCRVRASNAGHTLFTGIARPERARSVIAALMDSRTFCGWGIRTVSSDAARFNPMSYHNGSVWPHDNALIARGMARYGHRAEVLRIFEGLFAASNYIDQRRLPELFCGFRRRRSQGPTFYPVACSPQAWAAAAPLLLLQACLGLDFHPDEPAITFHTPTLPSFLDEVRLLNLTVGAHSVSVALRRLAGGVVVDVLERQGGIQVRTLA</sequence>
<dbReference type="Gene3D" id="1.50.10.10">
    <property type="match status" value="1"/>
</dbReference>
<comment type="caution">
    <text evidence="3">The sequence shown here is derived from an EMBL/GenBank/DDBJ whole genome shotgun (WGS) entry which is preliminary data.</text>
</comment>
<organism evidence="3 4">
    <name type="scientific">Cupriavidus plantarum</name>
    <dbReference type="NCBI Taxonomy" id="942865"/>
    <lineage>
        <taxon>Bacteria</taxon>
        <taxon>Pseudomonadati</taxon>
        <taxon>Pseudomonadota</taxon>
        <taxon>Betaproteobacteria</taxon>
        <taxon>Burkholderiales</taxon>
        <taxon>Burkholderiaceae</taxon>
        <taxon>Cupriavidus</taxon>
    </lineage>
</organism>
<evidence type="ECO:0000313" key="4">
    <source>
        <dbReference type="Proteomes" id="UP000245754"/>
    </source>
</evidence>
<dbReference type="AlphaFoldDB" id="A0A316EX78"/>
<dbReference type="InterPro" id="IPR054491">
    <property type="entry name" value="MGH1-like_GH"/>
</dbReference>
<protein>
    <submittedName>
        <fullName evidence="3">Glycogen debranching enzyme</fullName>
    </submittedName>
</protein>
<dbReference type="Proteomes" id="UP000245754">
    <property type="component" value="Unassembled WGS sequence"/>
</dbReference>
<reference evidence="3 4" key="1">
    <citation type="submission" date="2018-05" db="EMBL/GenBank/DDBJ databases">
        <title>Genomic Encyclopedia of Type Strains, Phase IV (KMG-V): Genome sequencing to study the core and pangenomes of soil and plant-associated prokaryotes.</title>
        <authorList>
            <person name="Whitman W."/>
        </authorList>
    </citation>
    <scope>NUCLEOTIDE SEQUENCE [LARGE SCALE GENOMIC DNA]</scope>
    <source>
        <strain evidence="3 4">SLV-132</strain>
    </source>
</reference>
<dbReference type="InterPro" id="IPR012341">
    <property type="entry name" value="6hp_glycosidase-like_sf"/>
</dbReference>
<dbReference type="Pfam" id="PF14742">
    <property type="entry name" value="GDE_N_bis"/>
    <property type="match status" value="1"/>
</dbReference>
<evidence type="ECO:0000259" key="1">
    <source>
        <dbReference type="Pfam" id="PF14742"/>
    </source>
</evidence>
<evidence type="ECO:0000259" key="2">
    <source>
        <dbReference type="Pfam" id="PF22422"/>
    </source>
</evidence>